<evidence type="ECO:0000256" key="8">
    <source>
        <dbReference type="ARBA" id="ARBA00048596"/>
    </source>
</evidence>
<accession>A0A4Q7VJ50</accession>
<evidence type="ECO:0000256" key="2">
    <source>
        <dbReference type="ARBA" id="ARBA00008748"/>
    </source>
</evidence>
<sequence>MKKKVLSKLRTLNTNNMRDLVLALNPRMYFTRVAVYQGNSTLFLKKINHHDLETEMYPSFEDQVDFRTSVILKELKENDVEVKNIKVIIGRGGLLKPVESGVYRVNSKMIKDLSSSEFGDDVVNLGGLLANGIAKAIDGAHAYIADPVVVDELQDIARFTGRPEFKRRSIFHALNQKISARKYAKIKYSEYEKMNLIVVHLGGGISIGAHKKGRVIDTNQAYDGDGPFSPIRSGSLPMGDVIRMCYSGKFTMDEMLKKQTGDGGLYSYFKTHSAFDVCQLRDAGDEKAAEVLSAMAYQVSKYISSLHVCFDGEKLDGIIITGGLAKDDTFVSEIRNRVEIIAPVYVMPGAEVLGALSYYGQMILRGETDIKDYD</sequence>
<comment type="subcellular location">
    <subcellularLocation>
        <location evidence="1 9">Cytoplasm</location>
    </subcellularLocation>
</comment>
<evidence type="ECO:0000256" key="5">
    <source>
        <dbReference type="ARBA" id="ARBA00022741"/>
    </source>
</evidence>
<dbReference type="InterPro" id="IPR023865">
    <property type="entry name" value="Aliphatic_acid_kinase_CS"/>
</dbReference>
<dbReference type="GO" id="GO:0047761">
    <property type="term" value="F:butyrate kinase activity"/>
    <property type="evidence" value="ECO:0007669"/>
    <property type="project" value="UniProtKB-UniRule"/>
</dbReference>
<comment type="similarity">
    <text evidence="2 9 10">Belongs to the acetokinase family.</text>
</comment>
<dbReference type="PROSITE" id="PS01076">
    <property type="entry name" value="ACETATE_KINASE_2"/>
    <property type="match status" value="1"/>
</dbReference>
<keyword evidence="3 9" id="KW-0963">Cytoplasm</keyword>
<keyword evidence="7 9" id="KW-0067">ATP-binding</keyword>
<comment type="catalytic activity">
    <reaction evidence="8 9">
        <text>butanoate + ATP = butanoyl phosphate + ADP</text>
        <dbReference type="Rhea" id="RHEA:13585"/>
        <dbReference type="ChEBI" id="CHEBI:17968"/>
        <dbReference type="ChEBI" id="CHEBI:30616"/>
        <dbReference type="ChEBI" id="CHEBI:58079"/>
        <dbReference type="ChEBI" id="CHEBI:456216"/>
        <dbReference type="EC" id="2.7.2.7"/>
    </reaction>
</comment>
<keyword evidence="6 9" id="KW-0418">Kinase</keyword>
<dbReference type="InterPro" id="IPR043129">
    <property type="entry name" value="ATPase_NBD"/>
</dbReference>
<evidence type="ECO:0000256" key="10">
    <source>
        <dbReference type="RuleBase" id="RU003835"/>
    </source>
</evidence>
<dbReference type="HAMAP" id="MF_00542">
    <property type="entry name" value="Butyrate_kinase"/>
    <property type="match status" value="1"/>
</dbReference>
<evidence type="ECO:0000256" key="4">
    <source>
        <dbReference type="ARBA" id="ARBA00022679"/>
    </source>
</evidence>
<evidence type="ECO:0000256" key="7">
    <source>
        <dbReference type="ARBA" id="ARBA00022840"/>
    </source>
</evidence>
<evidence type="ECO:0000256" key="3">
    <source>
        <dbReference type="ARBA" id="ARBA00022490"/>
    </source>
</evidence>
<gene>
    <name evidence="9" type="primary">buk</name>
    <name evidence="11" type="ORF">EV201_0719</name>
</gene>
<dbReference type="RefSeq" id="WP_207224368.1">
    <property type="nucleotide sequence ID" value="NZ_SHKN01000001.1"/>
</dbReference>
<evidence type="ECO:0000256" key="9">
    <source>
        <dbReference type="HAMAP-Rule" id="MF_00542"/>
    </source>
</evidence>
<dbReference type="PANTHER" id="PTHR21060:SF3">
    <property type="entry name" value="BUTYRATE KINASE 2-RELATED"/>
    <property type="match status" value="1"/>
</dbReference>
<dbReference type="NCBIfam" id="NF002834">
    <property type="entry name" value="PRK03011.1-5"/>
    <property type="match status" value="1"/>
</dbReference>
<reference evidence="11 12" key="1">
    <citation type="submission" date="2019-02" db="EMBL/GenBank/DDBJ databases">
        <title>Genomic Encyclopedia of Type Strains, Phase IV (KMG-IV): sequencing the most valuable type-strain genomes for metagenomic binning, comparative biology and taxonomic classification.</title>
        <authorList>
            <person name="Goeker M."/>
        </authorList>
    </citation>
    <scope>NUCLEOTIDE SEQUENCE [LARGE SCALE GENOMIC DNA]</scope>
    <source>
        <strain evidence="11 12">DSM 28825</strain>
    </source>
</reference>
<dbReference type="PRINTS" id="PR00471">
    <property type="entry name" value="ACETATEKNASE"/>
</dbReference>
<dbReference type="EMBL" id="SHKN01000001">
    <property type="protein sequence ID" value="RZT96087.1"/>
    <property type="molecule type" value="Genomic_DNA"/>
</dbReference>
<dbReference type="InterPro" id="IPR000890">
    <property type="entry name" value="Aliphatic_acid_kin_short-chain"/>
</dbReference>
<comment type="caution">
    <text evidence="11">The sequence shown here is derived from an EMBL/GenBank/DDBJ whole genome shotgun (WGS) entry which is preliminary data.</text>
</comment>
<dbReference type="GO" id="GO:0008776">
    <property type="term" value="F:acetate kinase activity"/>
    <property type="evidence" value="ECO:0007669"/>
    <property type="project" value="TreeGrafter"/>
</dbReference>
<organism evidence="11 12">
    <name type="scientific">Ancylomarina subtilis</name>
    <dbReference type="NCBI Taxonomy" id="1639035"/>
    <lineage>
        <taxon>Bacteria</taxon>
        <taxon>Pseudomonadati</taxon>
        <taxon>Bacteroidota</taxon>
        <taxon>Bacteroidia</taxon>
        <taxon>Marinilabiliales</taxon>
        <taxon>Marinifilaceae</taxon>
        <taxon>Ancylomarina</taxon>
    </lineage>
</organism>
<dbReference type="Proteomes" id="UP000293562">
    <property type="component" value="Unassembled WGS sequence"/>
</dbReference>
<evidence type="ECO:0000313" key="11">
    <source>
        <dbReference type="EMBL" id="RZT96087.1"/>
    </source>
</evidence>
<protein>
    <recommendedName>
        <fullName evidence="9">Probable butyrate kinase</fullName>
        <shortName evidence="9">BK</shortName>
        <ecNumber evidence="9">2.7.2.7</ecNumber>
    </recommendedName>
    <alternativeName>
        <fullName evidence="9">Branched-chain carboxylic acid kinase</fullName>
    </alternativeName>
</protein>
<dbReference type="PIRSF" id="PIRSF036458">
    <property type="entry name" value="Butyrate_kin"/>
    <property type="match status" value="1"/>
</dbReference>
<keyword evidence="12" id="KW-1185">Reference proteome</keyword>
<dbReference type="EC" id="2.7.2.7" evidence="9"/>
<dbReference type="InterPro" id="IPR011245">
    <property type="entry name" value="Butyrate_kin"/>
</dbReference>
<name>A0A4Q7VJ50_9BACT</name>
<dbReference type="SUPFAM" id="SSF53067">
    <property type="entry name" value="Actin-like ATPase domain"/>
    <property type="match status" value="2"/>
</dbReference>
<proteinExistence type="inferred from homology"/>
<dbReference type="AlphaFoldDB" id="A0A4Q7VJ50"/>
<dbReference type="Gene3D" id="3.30.420.40">
    <property type="match status" value="2"/>
</dbReference>
<evidence type="ECO:0000256" key="6">
    <source>
        <dbReference type="ARBA" id="ARBA00022777"/>
    </source>
</evidence>
<dbReference type="GO" id="GO:0006083">
    <property type="term" value="P:acetate metabolic process"/>
    <property type="evidence" value="ECO:0007669"/>
    <property type="project" value="TreeGrafter"/>
</dbReference>
<keyword evidence="4 9" id="KW-0808">Transferase</keyword>
<dbReference type="PANTHER" id="PTHR21060">
    <property type="entry name" value="ACETATE KINASE"/>
    <property type="match status" value="1"/>
</dbReference>
<evidence type="ECO:0000256" key="1">
    <source>
        <dbReference type="ARBA" id="ARBA00004496"/>
    </source>
</evidence>
<dbReference type="CDD" id="cd24011">
    <property type="entry name" value="ASKHA_NBD_BK"/>
    <property type="match status" value="1"/>
</dbReference>
<dbReference type="GO" id="GO:0005737">
    <property type="term" value="C:cytoplasm"/>
    <property type="evidence" value="ECO:0007669"/>
    <property type="project" value="UniProtKB-SubCell"/>
</dbReference>
<evidence type="ECO:0000313" key="12">
    <source>
        <dbReference type="Proteomes" id="UP000293562"/>
    </source>
</evidence>
<dbReference type="GO" id="GO:0005524">
    <property type="term" value="F:ATP binding"/>
    <property type="evidence" value="ECO:0007669"/>
    <property type="project" value="UniProtKB-KW"/>
</dbReference>
<dbReference type="NCBIfam" id="TIGR02707">
    <property type="entry name" value="butyr_kinase"/>
    <property type="match status" value="1"/>
</dbReference>
<keyword evidence="5 9" id="KW-0547">Nucleotide-binding</keyword>
<dbReference type="Pfam" id="PF00871">
    <property type="entry name" value="Acetate_kinase"/>
    <property type="match status" value="1"/>
</dbReference>